<evidence type="ECO:0000313" key="3">
    <source>
        <dbReference type="EMBL" id="MBF4761916.1"/>
    </source>
</evidence>
<feature type="domain" description="Transcription regulator PadR N-terminal" evidence="2">
    <location>
        <begin position="83"/>
        <end position="151"/>
    </location>
</feature>
<reference evidence="3" key="1">
    <citation type="submission" date="2020-11" db="EMBL/GenBank/DDBJ databases">
        <title>Nocardioides sp. nov., isolated from Soil of Cynanchum wilfordii Hemsley rhizosphere.</title>
        <authorList>
            <person name="Lee J.-S."/>
            <person name="Suh M.K."/>
            <person name="Kim J.-S."/>
        </authorList>
    </citation>
    <scope>NUCLEOTIDE SEQUENCE</scope>
    <source>
        <strain evidence="3">KCTC 19275</strain>
    </source>
</reference>
<feature type="compositionally biased region" description="Gly residues" evidence="1">
    <location>
        <begin position="27"/>
        <end position="43"/>
    </location>
</feature>
<proteinExistence type="predicted"/>
<dbReference type="InterPro" id="IPR005149">
    <property type="entry name" value="Tscrpt_reg_PadR_N"/>
</dbReference>
<dbReference type="InterPro" id="IPR036390">
    <property type="entry name" value="WH_DNA-bd_sf"/>
</dbReference>
<dbReference type="EMBL" id="JADKPN010000001">
    <property type="protein sequence ID" value="MBF4761916.1"/>
    <property type="molecule type" value="Genomic_DNA"/>
</dbReference>
<dbReference type="PANTHER" id="PTHR43252:SF2">
    <property type="entry name" value="TRANSCRIPTION REGULATOR, PADR-LIKE FAMILY"/>
    <property type="match status" value="1"/>
</dbReference>
<sequence length="258" mass="28701">MGDHDFGRQWSRHAEQRWGQHRSGWAGDWGNGPGSGWGGGWDGPRGRRGRQGPPPWIAELFGLAQGQPQRGPKVRRGDVRAAILDMLKDEPLNGYQLISQIAERSGGRWKPSPGSVYPTIQQLEDEGLVEADDERGRRTLRLTEDGRRYVEEHADELAETWAPFGGPTGEQGRQQGPGTEYSSLKPEIGQVMAAVWQIVTTGTDRQRREAINILVEARRQLYGLLAEGDDRSPYDDPSADPMVEGEEDDYQGMDGGER</sequence>
<protein>
    <submittedName>
        <fullName evidence="3">PadR family transcriptional regulator</fullName>
    </submittedName>
</protein>
<dbReference type="AlphaFoldDB" id="A0A930VC88"/>
<dbReference type="InterPro" id="IPR011991">
    <property type="entry name" value="ArsR-like_HTH"/>
</dbReference>
<dbReference type="Pfam" id="PF03551">
    <property type="entry name" value="PadR"/>
    <property type="match status" value="1"/>
</dbReference>
<dbReference type="Proteomes" id="UP000640489">
    <property type="component" value="Unassembled WGS sequence"/>
</dbReference>
<dbReference type="SUPFAM" id="SSF46785">
    <property type="entry name" value="Winged helix' DNA-binding domain"/>
    <property type="match status" value="1"/>
</dbReference>
<evidence type="ECO:0000256" key="1">
    <source>
        <dbReference type="SAM" id="MobiDB-lite"/>
    </source>
</evidence>
<dbReference type="PANTHER" id="PTHR43252">
    <property type="entry name" value="TRANSCRIPTIONAL REGULATOR YQJI"/>
    <property type="match status" value="1"/>
</dbReference>
<feature type="region of interest" description="Disordered" evidence="1">
    <location>
        <begin position="225"/>
        <end position="258"/>
    </location>
</feature>
<dbReference type="CDD" id="cd00090">
    <property type="entry name" value="HTH_ARSR"/>
    <property type="match status" value="1"/>
</dbReference>
<evidence type="ECO:0000313" key="4">
    <source>
        <dbReference type="Proteomes" id="UP000640489"/>
    </source>
</evidence>
<gene>
    <name evidence="3" type="ORF">ISU07_02145</name>
</gene>
<comment type="caution">
    <text evidence="3">The sequence shown here is derived from an EMBL/GenBank/DDBJ whole genome shotgun (WGS) entry which is preliminary data.</text>
</comment>
<organism evidence="3 4">
    <name type="scientific">Nocardioides islandensis</name>
    <dbReference type="NCBI Taxonomy" id="433663"/>
    <lineage>
        <taxon>Bacteria</taxon>
        <taxon>Bacillati</taxon>
        <taxon>Actinomycetota</taxon>
        <taxon>Actinomycetes</taxon>
        <taxon>Propionibacteriales</taxon>
        <taxon>Nocardioidaceae</taxon>
        <taxon>Nocardioides</taxon>
    </lineage>
</organism>
<dbReference type="InterPro" id="IPR036388">
    <property type="entry name" value="WH-like_DNA-bd_sf"/>
</dbReference>
<feature type="compositionally biased region" description="Polar residues" evidence="1">
    <location>
        <begin position="171"/>
        <end position="181"/>
    </location>
</feature>
<accession>A0A930VC88</accession>
<feature type="region of interest" description="Disordered" evidence="1">
    <location>
        <begin position="161"/>
        <end position="181"/>
    </location>
</feature>
<dbReference type="Gene3D" id="1.10.10.10">
    <property type="entry name" value="Winged helix-like DNA-binding domain superfamily/Winged helix DNA-binding domain"/>
    <property type="match status" value="1"/>
</dbReference>
<feature type="region of interest" description="Disordered" evidence="1">
    <location>
        <begin position="14"/>
        <end position="55"/>
    </location>
</feature>
<evidence type="ECO:0000259" key="2">
    <source>
        <dbReference type="Pfam" id="PF03551"/>
    </source>
</evidence>
<dbReference type="RefSeq" id="WP_194705094.1">
    <property type="nucleotide sequence ID" value="NZ_JADKPN010000001.1"/>
</dbReference>
<name>A0A930VC88_9ACTN</name>
<keyword evidence="4" id="KW-1185">Reference proteome</keyword>